<reference evidence="1 2" key="1">
    <citation type="submission" date="2020-08" db="EMBL/GenBank/DDBJ databases">
        <title>Genomic Encyclopedia of Type Strains, Phase IV (KMG-IV): sequencing the most valuable type-strain genomes for metagenomic binning, comparative biology and taxonomic classification.</title>
        <authorList>
            <person name="Goeker M."/>
        </authorList>
    </citation>
    <scope>NUCLEOTIDE SEQUENCE [LARGE SCALE GENOMIC DNA]</scope>
    <source>
        <strain evidence="1 2">DSM 14925</strain>
    </source>
</reference>
<comment type="caution">
    <text evidence="1">The sequence shown here is derived from an EMBL/GenBank/DDBJ whole genome shotgun (WGS) entry which is preliminary data.</text>
</comment>
<proteinExistence type="predicted"/>
<name>A0A841C8M5_9LACT</name>
<evidence type="ECO:0000313" key="1">
    <source>
        <dbReference type="EMBL" id="MBB5887932.1"/>
    </source>
</evidence>
<organism evidence="1 2">
    <name type="scientific">Lactovum miscens</name>
    <dbReference type="NCBI Taxonomy" id="190387"/>
    <lineage>
        <taxon>Bacteria</taxon>
        <taxon>Bacillati</taxon>
        <taxon>Bacillota</taxon>
        <taxon>Bacilli</taxon>
        <taxon>Lactobacillales</taxon>
        <taxon>Streptococcaceae</taxon>
        <taxon>Lactovum</taxon>
    </lineage>
</organism>
<accession>A0A841C8M5</accession>
<evidence type="ECO:0008006" key="3">
    <source>
        <dbReference type="Google" id="ProtNLM"/>
    </source>
</evidence>
<dbReference type="AlphaFoldDB" id="A0A841C8M5"/>
<dbReference type="EMBL" id="JACHHV010000010">
    <property type="protein sequence ID" value="MBB5887932.1"/>
    <property type="molecule type" value="Genomic_DNA"/>
</dbReference>
<protein>
    <recommendedName>
        <fullName evidence="3">DUF1149 domain-containing protein</fullName>
    </recommendedName>
</protein>
<dbReference type="InterPro" id="IPR035958">
    <property type="entry name" value="SecB-like_sf"/>
</dbReference>
<dbReference type="SUPFAM" id="SSF54611">
    <property type="entry name" value="SecB-like"/>
    <property type="match status" value="1"/>
</dbReference>
<evidence type="ECO:0000313" key="2">
    <source>
        <dbReference type="Proteomes" id="UP000562464"/>
    </source>
</evidence>
<dbReference type="Pfam" id="PF06619">
    <property type="entry name" value="DUF1149"/>
    <property type="match status" value="1"/>
</dbReference>
<sequence>MKLGNLEKMELSREKEFVQFYHYDARNLEFEKEQGKPETQINVQLQIISNSAELNNSQLQLHLSAIIVIDDYVLSAGLSQLSQIEGRVIESQEDFSQEEMQELAYPLFDLLQRLTYEVTEVALDKPGLKLEF</sequence>
<gene>
    <name evidence="1" type="ORF">HNQ37_000822</name>
</gene>
<dbReference type="InterPro" id="IPR009530">
    <property type="entry name" value="DUF1149"/>
</dbReference>
<dbReference type="Proteomes" id="UP000562464">
    <property type="component" value="Unassembled WGS sequence"/>
</dbReference>
<dbReference type="Gene3D" id="3.10.420.10">
    <property type="entry name" value="SecB-like"/>
    <property type="match status" value="1"/>
</dbReference>
<dbReference type="PIRSF" id="PIRSF031568">
    <property type="entry name" value="UCP031568"/>
    <property type="match status" value="1"/>
</dbReference>
<keyword evidence="2" id="KW-1185">Reference proteome</keyword>